<dbReference type="EMBL" id="LDZY01000007">
    <property type="protein sequence ID" value="KLU65679.1"/>
    <property type="molecule type" value="Genomic_DNA"/>
</dbReference>
<name>A0A0J1FQB5_9FIRM</name>
<dbReference type="RefSeq" id="WP_047810173.1">
    <property type="nucleotide sequence ID" value="NZ_LDZY01000007.1"/>
</dbReference>
<dbReference type="InterPro" id="IPR050855">
    <property type="entry name" value="NDM-1-like"/>
</dbReference>
<proteinExistence type="predicted"/>
<keyword evidence="3" id="KW-1185">Reference proteome</keyword>
<dbReference type="AlphaFoldDB" id="A0A0J1FQB5"/>
<dbReference type="PANTHER" id="PTHR42951:SF4">
    <property type="entry name" value="ACYL-COENZYME A THIOESTERASE MBLAC2"/>
    <property type="match status" value="1"/>
</dbReference>
<gene>
    <name evidence="2" type="ORF">DEAC_c23090</name>
</gene>
<reference evidence="2 3" key="1">
    <citation type="submission" date="2015-06" db="EMBL/GenBank/DDBJ databases">
        <title>Draft genome of the moderately acidophilic sulfate reducer Candidatus Desulfosporosinus acididurans strain M1.</title>
        <authorList>
            <person name="Poehlein A."/>
            <person name="Petzsch P."/>
            <person name="Johnson B.D."/>
            <person name="Schloemann M."/>
            <person name="Daniel R."/>
            <person name="Muehling M."/>
        </authorList>
    </citation>
    <scope>NUCLEOTIDE SEQUENCE [LARGE SCALE GENOMIC DNA]</scope>
    <source>
        <strain evidence="2 3">M1</strain>
    </source>
</reference>
<dbReference type="Pfam" id="PF00753">
    <property type="entry name" value="Lactamase_B"/>
    <property type="match status" value="1"/>
</dbReference>
<dbReference type="SUPFAM" id="SSF56281">
    <property type="entry name" value="Metallo-hydrolase/oxidoreductase"/>
    <property type="match status" value="1"/>
</dbReference>
<organism evidence="2 3">
    <name type="scientific">Desulfosporosinus acididurans</name>
    <dbReference type="NCBI Taxonomy" id="476652"/>
    <lineage>
        <taxon>Bacteria</taxon>
        <taxon>Bacillati</taxon>
        <taxon>Bacillota</taxon>
        <taxon>Clostridia</taxon>
        <taxon>Eubacteriales</taxon>
        <taxon>Desulfitobacteriaceae</taxon>
        <taxon>Desulfosporosinus</taxon>
    </lineage>
</organism>
<dbReference type="InterPro" id="IPR036866">
    <property type="entry name" value="RibonucZ/Hydroxyglut_hydro"/>
</dbReference>
<evidence type="ECO:0000313" key="2">
    <source>
        <dbReference type="EMBL" id="KLU65679.1"/>
    </source>
</evidence>
<feature type="domain" description="Metallo-beta-lactamase" evidence="1">
    <location>
        <begin position="21"/>
        <end position="219"/>
    </location>
</feature>
<protein>
    <submittedName>
        <fullName evidence="2">Metallo-beta-lactamase superfamily protein</fullName>
    </submittedName>
</protein>
<dbReference type="PANTHER" id="PTHR42951">
    <property type="entry name" value="METALLO-BETA-LACTAMASE DOMAIN-CONTAINING"/>
    <property type="match status" value="1"/>
</dbReference>
<evidence type="ECO:0000313" key="3">
    <source>
        <dbReference type="Proteomes" id="UP000036356"/>
    </source>
</evidence>
<dbReference type="InterPro" id="IPR001279">
    <property type="entry name" value="Metallo-B-lactamas"/>
</dbReference>
<evidence type="ECO:0000259" key="1">
    <source>
        <dbReference type="SMART" id="SM00849"/>
    </source>
</evidence>
<comment type="caution">
    <text evidence="2">The sequence shown here is derived from an EMBL/GenBank/DDBJ whole genome shotgun (WGS) entry which is preliminary data.</text>
</comment>
<sequence length="238" mass="27095">MELRQLTDRVFYSLHNKEVDRPVLGYINGRKYSLMVDSGNSKRHVQLFNEAIINEGLRKPDFIAITHWHWDHSFGMNAIEGITFANKKTNEKLAEIAKWKWTDSEMKKRLETKLEIEFADSSIRKEYPVLSEILVTTSDISYNGTMEIDLGGIVAELHPIVSPHSEDCTCIFVPQERVLFIGDAVGVDYYNNCYLDKSKLNSLLIAIEGIDFDICVMGHADPASKLDILNIIGSLLDR</sequence>
<dbReference type="Gene3D" id="3.60.15.10">
    <property type="entry name" value="Ribonuclease Z/Hydroxyacylglutathione hydrolase-like"/>
    <property type="match status" value="1"/>
</dbReference>
<dbReference type="Proteomes" id="UP000036356">
    <property type="component" value="Unassembled WGS sequence"/>
</dbReference>
<dbReference type="PATRIC" id="fig|476652.3.peg.2398"/>
<accession>A0A0J1FQB5</accession>
<dbReference type="SMART" id="SM00849">
    <property type="entry name" value="Lactamase_B"/>
    <property type="match status" value="1"/>
</dbReference>
<dbReference type="STRING" id="476652.DEAC_c23090"/>